<sequence>GGLIAKDLGHILTVLKYRLDRYRRLPVVATCLTGEEYTRQWQERGEKERAEAEEKERRAALRTQRAQERAAMDETIDAIASAGPPAGTTPDSCITTASASQCATPVGAAGVPSCRRRPHAYSPGHTIVGPSTPPLQTPAPPSHRRRFCPPPPQCTPPPMSVTTNTASSGPTASSVSPVCHHQHGLLWTNCLLRLPWSHHHSSLVWCPCPLQFEYHHLHST</sequence>
<protein>
    <submittedName>
        <fullName evidence="3">Uncharacterized protein</fullName>
    </submittedName>
</protein>
<comment type="caution">
    <text evidence="3">The sequence shown here is derived from an EMBL/GenBank/DDBJ whole genome shotgun (WGS) entry which is preliminary data.</text>
</comment>
<keyword evidence="1" id="KW-0175">Coiled coil</keyword>
<name>A0AAN8R4E0_9TELE</name>
<organism evidence="3 4">
    <name type="scientific">Coregonus suidteri</name>
    <dbReference type="NCBI Taxonomy" id="861788"/>
    <lineage>
        <taxon>Eukaryota</taxon>
        <taxon>Metazoa</taxon>
        <taxon>Chordata</taxon>
        <taxon>Craniata</taxon>
        <taxon>Vertebrata</taxon>
        <taxon>Euteleostomi</taxon>
        <taxon>Actinopterygii</taxon>
        <taxon>Neopterygii</taxon>
        <taxon>Teleostei</taxon>
        <taxon>Protacanthopterygii</taxon>
        <taxon>Salmoniformes</taxon>
        <taxon>Salmonidae</taxon>
        <taxon>Coregoninae</taxon>
        <taxon>Coregonus</taxon>
    </lineage>
</organism>
<feature type="region of interest" description="Disordered" evidence="2">
    <location>
        <begin position="122"/>
        <end position="145"/>
    </location>
</feature>
<proteinExistence type="predicted"/>
<reference evidence="3 4" key="1">
    <citation type="submission" date="2021-04" db="EMBL/GenBank/DDBJ databases">
        <authorList>
            <person name="De Guttry C."/>
            <person name="Zahm M."/>
            <person name="Klopp C."/>
            <person name="Cabau C."/>
            <person name="Louis A."/>
            <person name="Berthelot C."/>
            <person name="Parey E."/>
            <person name="Roest Crollius H."/>
            <person name="Montfort J."/>
            <person name="Robinson-Rechavi M."/>
            <person name="Bucao C."/>
            <person name="Bouchez O."/>
            <person name="Gislard M."/>
            <person name="Lluch J."/>
            <person name="Milhes M."/>
            <person name="Lampietro C."/>
            <person name="Lopez Roques C."/>
            <person name="Donnadieu C."/>
            <person name="Braasch I."/>
            <person name="Desvignes T."/>
            <person name="Postlethwait J."/>
            <person name="Bobe J."/>
            <person name="Wedekind C."/>
            <person name="Guiguen Y."/>
        </authorList>
    </citation>
    <scope>NUCLEOTIDE SEQUENCE [LARGE SCALE GENOMIC DNA]</scope>
    <source>
        <strain evidence="3">Cs_M1</strain>
        <tissue evidence="3">Blood</tissue>
    </source>
</reference>
<accession>A0AAN8R4E0</accession>
<evidence type="ECO:0000256" key="2">
    <source>
        <dbReference type="SAM" id="MobiDB-lite"/>
    </source>
</evidence>
<evidence type="ECO:0000256" key="1">
    <source>
        <dbReference type="SAM" id="Coils"/>
    </source>
</evidence>
<gene>
    <name evidence="3" type="ORF">J4Q44_G00160440</name>
</gene>
<dbReference type="AlphaFoldDB" id="A0AAN8R4E0"/>
<evidence type="ECO:0000313" key="3">
    <source>
        <dbReference type="EMBL" id="KAK6312697.1"/>
    </source>
</evidence>
<feature type="compositionally biased region" description="Pro residues" evidence="2">
    <location>
        <begin position="131"/>
        <end position="141"/>
    </location>
</feature>
<feature type="non-terminal residue" evidence="3">
    <location>
        <position position="1"/>
    </location>
</feature>
<keyword evidence="4" id="KW-1185">Reference proteome</keyword>
<feature type="coiled-coil region" evidence="1">
    <location>
        <begin position="38"/>
        <end position="69"/>
    </location>
</feature>
<evidence type="ECO:0000313" key="4">
    <source>
        <dbReference type="Proteomes" id="UP001356427"/>
    </source>
</evidence>
<dbReference type="Proteomes" id="UP001356427">
    <property type="component" value="Unassembled WGS sequence"/>
</dbReference>
<dbReference type="EMBL" id="JAGTTL010000014">
    <property type="protein sequence ID" value="KAK6312697.1"/>
    <property type="molecule type" value="Genomic_DNA"/>
</dbReference>